<protein>
    <submittedName>
        <fullName evidence="11">B12-binding domain-containing radical SAM protein</fullName>
    </submittedName>
</protein>
<dbReference type="GO" id="GO:0031419">
    <property type="term" value="F:cobalamin binding"/>
    <property type="evidence" value="ECO:0007669"/>
    <property type="project" value="InterPro"/>
</dbReference>
<dbReference type="PANTHER" id="PTHR43409:SF7">
    <property type="entry name" value="BLL1977 PROTEIN"/>
    <property type="match status" value="1"/>
</dbReference>
<dbReference type="InterPro" id="IPR023404">
    <property type="entry name" value="rSAM_horseshoe"/>
</dbReference>
<dbReference type="AlphaFoldDB" id="A0AAE5U158"/>
<keyword evidence="3" id="KW-0808">Transferase</keyword>
<proteinExistence type="predicted"/>
<dbReference type="SUPFAM" id="SSF52242">
    <property type="entry name" value="Cobalamin (vitamin B12)-binding domain"/>
    <property type="match status" value="1"/>
</dbReference>
<comment type="cofactor">
    <cofactor evidence="1">
        <name>[4Fe-4S] cluster</name>
        <dbReference type="ChEBI" id="CHEBI:49883"/>
    </cofactor>
</comment>
<dbReference type="Pfam" id="PF04055">
    <property type="entry name" value="Radical_SAM"/>
    <property type="match status" value="1"/>
</dbReference>
<gene>
    <name evidence="11" type="ORF">CO657_22960</name>
</gene>
<dbReference type="CDD" id="cd02068">
    <property type="entry name" value="radical_SAM_B12_BD"/>
    <property type="match status" value="1"/>
</dbReference>
<dbReference type="InterPro" id="IPR036724">
    <property type="entry name" value="Cobalamin-bd_sf"/>
</dbReference>
<evidence type="ECO:0000313" key="12">
    <source>
        <dbReference type="Proteomes" id="UP000220927"/>
    </source>
</evidence>
<dbReference type="GO" id="GO:0046872">
    <property type="term" value="F:metal ion binding"/>
    <property type="evidence" value="ECO:0007669"/>
    <property type="project" value="UniProtKB-KW"/>
</dbReference>
<dbReference type="PROSITE" id="PS51332">
    <property type="entry name" value="B12_BINDING"/>
    <property type="match status" value="1"/>
</dbReference>
<dbReference type="CDD" id="cd01335">
    <property type="entry name" value="Radical_SAM"/>
    <property type="match status" value="1"/>
</dbReference>
<evidence type="ECO:0000256" key="5">
    <source>
        <dbReference type="ARBA" id="ARBA00022723"/>
    </source>
</evidence>
<dbReference type="InterPro" id="IPR006158">
    <property type="entry name" value="Cobalamin-bd"/>
</dbReference>
<feature type="region of interest" description="Disordered" evidence="8">
    <location>
        <begin position="440"/>
        <end position="500"/>
    </location>
</feature>
<evidence type="ECO:0000259" key="9">
    <source>
        <dbReference type="PROSITE" id="PS51332"/>
    </source>
</evidence>
<feature type="domain" description="Radical SAM core" evidence="10">
    <location>
        <begin position="185"/>
        <end position="424"/>
    </location>
</feature>
<evidence type="ECO:0000256" key="4">
    <source>
        <dbReference type="ARBA" id="ARBA00022691"/>
    </source>
</evidence>
<dbReference type="Pfam" id="PF02310">
    <property type="entry name" value="B12-binding"/>
    <property type="match status" value="1"/>
</dbReference>
<dbReference type="GO" id="GO:0003824">
    <property type="term" value="F:catalytic activity"/>
    <property type="evidence" value="ECO:0007669"/>
    <property type="project" value="InterPro"/>
</dbReference>
<keyword evidence="7" id="KW-0411">Iron-sulfur</keyword>
<dbReference type="SFLD" id="SFLDS00029">
    <property type="entry name" value="Radical_SAM"/>
    <property type="match status" value="1"/>
</dbReference>
<feature type="compositionally biased region" description="Basic and acidic residues" evidence="8">
    <location>
        <begin position="459"/>
        <end position="473"/>
    </location>
</feature>
<keyword evidence="6" id="KW-0408">Iron</keyword>
<feature type="domain" description="B12-binding" evidence="9">
    <location>
        <begin position="9"/>
        <end position="144"/>
    </location>
</feature>
<dbReference type="Gene3D" id="3.80.30.20">
    <property type="entry name" value="tm_1862 like domain"/>
    <property type="match status" value="1"/>
</dbReference>
<evidence type="ECO:0000256" key="2">
    <source>
        <dbReference type="ARBA" id="ARBA00022603"/>
    </source>
</evidence>
<keyword evidence="12" id="KW-1185">Reference proteome</keyword>
<dbReference type="SFLD" id="SFLDG01082">
    <property type="entry name" value="B12-binding_domain_containing"/>
    <property type="match status" value="1"/>
</dbReference>
<dbReference type="SFLD" id="SFLDG01123">
    <property type="entry name" value="methyltransferase_(Class_B)"/>
    <property type="match status" value="1"/>
</dbReference>
<name>A0AAE5U158_9HYPH</name>
<evidence type="ECO:0000313" key="11">
    <source>
        <dbReference type="EMBL" id="QAS80891.1"/>
    </source>
</evidence>
<accession>A0AAE5U158</accession>
<reference evidence="11 12" key="1">
    <citation type="submission" date="2019-01" db="EMBL/GenBank/DDBJ databases">
        <title>Genomic insights into the origins and evolution of symbiotic genes in the Phaseolus vulgaris microsymbionts.</title>
        <authorList>
            <person name="Tong W."/>
        </authorList>
    </citation>
    <scope>NUCLEOTIDE SEQUENCE [LARGE SCALE GENOMIC DNA]</scope>
    <source>
        <strain evidence="11 12">FH23</strain>
        <plasmid evidence="12">prapfh23a</plasmid>
    </source>
</reference>
<dbReference type="InterPro" id="IPR006638">
    <property type="entry name" value="Elp3/MiaA/NifB-like_rSAM"/>
</dbReference>
<dbReference type="Proteomes" id="UP000220927">
    <property type="component" value="Plasmid pRapFH23a"/>
</dbReference>
<dbReference type="RefSeq" id="WP_054186232.1">
    <property type="nucleotide sequence ID" value="NZ_CP034999.1"/>
</dbReference>
<dbReference type="InterPro" id="IPR058240">
    <property type="entry name" value="rSAM_sf"/>
</dbReference>
<keyword evidence="5" id="KW-0479">Metal-binding</keyword>
<dbReference type="SMART" id="SM00729">
    <property type="entry name" value="Elp3"/>
    <property type="match status" value="1"/>
</dbReference>
<organism evidence="11 12">
    <name type="scientific">Rhizobium acidisoli</name>
    <dbReference type="NCBI Taxonomy" id="1538158"/>
    <lineage>
        <taxon>Bacteria</taxon>
        <taxon>Pseudomonadati</taxon>
        <taxon>Pseudomonadota</taxon>
        <taxon>Alphaproteobacteria</taxon>
        <taxon>Hyphomicrobiales</taxon>
        <taxon>Rhizobiaceae</taxon>
        <taxon>Rhizobium/Agrobacterium group</taxon>
        <taxon>Rhizobium</taxon>
    </lineage>
</organism>
<keyword evidence="11" id="KW-0614">Plasmid</keyword>
<dbReference type="InterPro" id="IPR034466">
    <property type="entry name" value="Methyltransferase_Class_B"/>
</dbReference>
<evidence type="ECO:0000256" key="8">
    <source>
        <dbReference type="SAM" id="MobiDB-lite"/>
    </source>
</evidence>
<dbReference type="PROSITE" id="PS51918">
    <property type="entry name" value="RADICAL_SAM"/>
    <property type="match status" value="1"/>
</dbReference>
<dbReference type="PANTHER" id="PTHR43409">
    <property type="entry name" value="ANAEROBIC MAGNESIUM-PROTOPORPHYRIN IX MONOMETHYL ESTER CYCLASE-RELATED"/>
    <property type="match status" value="1"/>
</dbReference>
<dbReference type="EMBL" id="CP034999">
    <property type="protein sequence ID" value="QAS80891.1"/>
    <property type="molecule type" value="Genomic_DNA"/>
</dbReference>
<feature type="compositionally biased region" description="Basic residues" evidence="8">
    <location>
        <begin position="491"/>
        <end position="500"/>
    </location>
</feature>
<dbReference type="InterPro" id="IPR051198">
    <property type="entry name" value="BchE-like"/>
</dbReference>
<dbReference type="InterPro" id="IPR007197">
    <property type="entry name" value="rSAM"/>
</dbReference>
<keyword evidence="4" id="KW-0949">S-adenosyl-L-methionine</keyword>
<dbReference type="SUPFAM" id="SSF102114">
    <property type="entry name" value="Radical SAM enzymes"/>
    <property type="match status" value="1"/>
</dbReference>
<evidence type="ECO:0000256" key="7">
    <source>
        <dbReference type="ARBA" id="ARBA00023014"/>
    </source>
</evidence>
<dbReference type="Gene3D" id="3.40.50.280">
    <property type="entry name" value="Cobalamin-binding domain"/>
    <property type="match status" value="1"/>
</dbReference>
<evidence type="ECO:0000256" key="3">
    <source>
        <dbReference type="ARBA" id="ARBA00022679"/>
    </source>
</evidence>
<evidence type="ECO:0000256" key="6">
    <source>
        <dbReference type="ARBA" id="ARBA00023004"/>
    </source>
</evidence>
<evidence type="ECO:0000259" key="10">
    <source>
        <dbReference type="PROSITE" id="PS51918"/>
    </source>
</evidence>
<sequence length="500" mass="56829">MVDLAFISPPTPSPAEHSEYSVMAPPLGIGYLAAMLRNAGHTVEAIDLAVSHNPVPDMIDFLRRTQPKIMGFYLLTQNYYLTQKLLKLAKVQCPDTIAWAGGPHVSYEYEHALRGAGFDVVFIFEAEYSSVEVANVQLRGEGKLKNIAGIAFLEEDGTLIKTPTRERERTLDALPYPARDLFSINRYLRPGTIMSSRGCPLKCIFCVASTFEDAYRYRSPENVFGEIKHMYNTWGVNDFYFVDNVFTTHRGRARKIAQMIRESGLPVGWYCVSRVDYVTPQLMQDLASGNCYRIELGVESADLGVIDNMKKHIKIDQVRRAADIILNLGMQPMFTFQVGHPDDTPKSMEATIKLMREMREQGAGTYLSITTPYPGTPLYLGLEKYGVTLETQDWEDYRWSNPTYSTKNFKRDYLRRAVFEEAQALTEAIMAGKLKDPPSAPWLRFGKHPNGYVPPRPSNKRDPGTLRIEERQSETPSRTVRLPVLQIKRDSLRRKERSPC</sequence>
<evidence type="ECO:0000256" key="1">
    <source>
        <dbReference type="ARBA" id="ARBA00001966"/>
    </source>
</evidence>
<dbReference type="KEGG" id="rad:CO657_22960"/>
<dbReference type="GO" id="GO:0051539">
    <property type="term" value="F:4 iron, 4 sulfur cluster binding"/>
    <property type="evidence" value="ECO:0007669"/>
    <property type="project" value="UniProtKB-KW"/>
</dbReference>
<keyword evidence="2" id="KW-0489">Methyltransferase</keyword>
<geneLocation type="plasmid" evidence="12">
    <name>prapfh23a</name>
</geneLocation>